<name>A0A813MAG8_9BILA</name>
<dbReference type="OrthoDB" id="10253878at2759"/>
<dbReference type="InterPro" id="IPR007303">
    <property type="entry name" value="TIP41-like"/>
</dbReference>
<evidence type="ECO:0000313" key="3">
    <source>
        <dbReference type="EMBL" id="CAF0718140.1"/>
    </source>
</evidence>
<evidence type="ECO:0000256" key="2">
    <source>
        <dbReference type="ARBA" id="ARBA00018951"/>
    </source>
</evidence>
<dbReference type="Proteomes" id="UP000663879">
    <property type="component" value="Unassembled WGS sequence"/>
</dbReference>
<dbReference type="EMBL" id="CAJNOC010000135">
    <property type="protein sequence ID" value="CAF0718140.1"/>
    <property type="molecule type" value="Genomic_DNA"/>
</dbReference>
<proteinExistence type="inferred from homology"/>
<comment type="similarity">
    <text evidence="1">Belongs to the TIP41 family.</text>
</comment>
<organism evidence="3 4">
    <name type="scientific">Brachionus calyciflorus</name>
    <dbReference type="NCBI Taxonomy" id="104777"/>
    <lineage>
        <taxon>Eukaryota</taxon>
        <taxon>Metazoa</taxon>
        <taxon>Spiralia</taxon>
        <taxon>Gnathifera</taxon>
        <taxon>Rotifera</taxon>
        <taxon>Eurotatoria</taxon>
        <taxon>Monogononta</taxon>
        <taxon>Pseudotrocha</taxon>
        <taxon>Ploima</taxon>
        <taxon>Brachionidae</taxon>
        <taxon>Brachionus</taxon>
    </lineage>
</organism>
<dbReference type="Pfam" id="PF04176">
    <property type="entry name" value="TIP41"/>
    <property type="match status" value="1"/>
</dbReference>
<dbReference type="GO" id="GO:0031929">
    <property type="term" value="P:TOR signaling"/>
    <property type="evidence" value="ECO:0007669"/>
    <property type="project" value="TreeGrafter"/>
</dbReference>
<dbReference type="AlphaFoldDB" id="A0A813MAG8"/>
<evidence type="ECO:0000256" key="1">
    <source>
        <dbReference type="ARBA" id="ARBA00006658"/>
    </source>
</evidence>
<reference evidence="3" key="1">
    <citation type="submission" date="2021-02" db="EMBL/GenBank/DDBJ databases">
        <authorList>
            <person name="Nowell W R."/>
        </authorList>
    </citation>
    <scope>NUCLEOTIDE SEQUENCE</scope>
    <source>
        <strain evidence="3">Ploen Becks lab</strain>
    </source>
</reference>
<evidence type="ECO:0000313" key="4">
    <source>
        <dbReference type="Proteomes" id="UP000663879"/>
    </source>
</evidence>
<comment type="caution">
    <text evidence="3">The sequence shown here is derived from an EMBL/GenBank/DDBJ whole genome shotgun (WGS) entry which is preliminary data.</text>
</comment>
<accession>A0A813MAG8</accession>
<dbReference type="InterPro" id="IPR051330">
    <property type="entry name" value="Phosphatase_reg/MetRdx"/>
</dbReference>
<dbReference type="PANTHER" id="PTHR21021:SF16">
    <property type="entry name" value="TIP41-LIKE PROTEIN"/>
    <property type="match status" value="1"/>
</dbReference>
<dbReference type="PANTHER" id="PTHR21021">
    <property type="entry name" value="GAF/PUTATIVE CYTOSKELETAL PROTEIN"/>
    <property type="match status" value="1"/>
</dbReference>
<dbReference type="GO" id="GO:0005829">
    <property type="term" value="C:cytosol"/>
    <property type="evidence" value="ECO:0007669"/>
    <property type="project" value="TreeGrafter"/>
</dbReference>
<gene>
    <name evidence="3" type="ORF">OXX778_LOCUS1913</name>
</gene>
<sequence length="251" mass="29653">MLYNKCTNYQFNDWYIETNKGRILASQGEQREKYENEIKLPHLPDMLFADNYLKLKHKNGFGLEFNALDSLKLVDPSADLIKVSVAKEWKESRTDYEFIDKLIRPFDWTFTTPYKGTLTGETKLNPIDSTERINIEKLKVPETISFFDEVSLFDDELSDHGISSLNVKIRVMPTSFYILQRFFLRVDNVVLRSYDTRIYHEINKKYLIREYSERESLAKDLNLSPRILSEPNEVSNLLTLKKTQIERLEFP</sequence>
<protein>
    <recommendedName>
        <fullName evidence="2">TIP41-like protein</fullName>
    </recommendedName>
</protein>
<keyword evidence="4" id="KW-1185">Reference proteome</keyword>